<evidence type="ECO:0000256" key="1">
    <source>
        <dbReference type="SAM" id="Phobius"/>
    </source>
</evidence>
<keyword evidence="1" id="KW-0472">Membrane</keyword>
<dbReference type="Proteomes" id="UP000293874">
    <property type="component" value="Unassembled WGS sequence"/>
</dbReference>
<dbReference type="InterPro" id="IPR021354">
    <property type="entry name" value="DUF2975"/>
</dbReference>
<keyword evidence="1" id="KW-1133">Transmembrane helix</keyword>
<keyword evidence="1" id="KW-0812">Transmembrane</keyword>
<comment type="caution">
    <text evidence="2">The sequence shown here is derived from an EMBL/GenBank/DDBJ whole genome shotgun (WGS) entry which is preliminary data.</text>
</comment>
<protein>
    <submittedName>
        <fullName evidence="2">DUF2975 family protein</fullName>
    </submittedName>
</protein>
<proteinExistence type="predicted"/>
<dbReference type="PROSITE" id="PS51257">
    <property type="entry name" value="PROKAR_LIPOPROTEIN"/>
    <property type="match status" value="1"/>
</dbReference>
<name>A0A4Q7MU54_9BACT</name>
<dbReference type="RefSeq" id="WP_130542832.1">
    <property type="nucleotide sequence ID" value="NZ_CP042431.1"/>
</dbReference>
<dbReference type="EMBL" id="SGXA01000002">
    <property type="protein sequence ID" value="RZS72416.1"/>
    <property type="molecule type" value="Genomic_DNA"/>
</dbReference>
<evidence type="ECO:0000313" key="2">
    <source>
        <dbReference type="EMBL" id="RZS72416.1"/>
    </source>
</evidence>
<feature type="transmembrane region" description="Helical" evidence="1">
    <location>
        <begin position="61"/>
        <end position="85"/>
    </location>
</feature>
<dbReference type="OrthoDB" id="672524at2"/>
<feature type="transmembrane region" description="Helical" evidence="1">
    <location>
        <begin position="144"/>
        <end position="166"/>
    </location>
</feature>
<sequence>MKTRIGTRRVFIILNILSWIIFIGLCVVAGSCIFNGIYSLTINAAGADYFQLTDLIRYSRVHFVSLLLIMAITTSLQAYQFYLIVKIMMNKKLNMSQPFSVDTWRFLMRIAYLSLGSGLFSFVGSEYVKWLTEEGVQMPGLERLHLEGASIWLFMGVVLLVIANIFKRGIEIQTENDLTI</sequence>
<dbReference type="Pfam" id="PF11188">
    <property type="entry name" value="DUF2975"/>
    <property type="match status" value="1"/>
</dbReference>
<feature type="transmembrane region" description="Helical" evidence="1">
    <location>
        <begin position="106"/>
        <end position="124"/>
    </location>
</feature>
<accession>A0A4Q7MU54</accession>
<keyword evidence="3" id="KW-1185">Reference proteome</keyword>
<evidence type="ECO:0000313" key="3">
    <source>
        <dbReference type="Proteomes" id="UP000293874"/>
    </source>
</evidence>
<reference evidence="2 3" key="1">
    <citation type="submission" date="2019-02" db="EMBL/GenBank/DDBJ databases">
        <title>Genomic Encyclopedia of Type Strains, Phase IV (KMG-IV): sequencing the most valuable type-strain genomes for metagenomic binning, comparative biology and taxonomic classification.</title>
        <authorList>
            <person name="Goeker M."/>
        </authorList>
    </citation>
    <scope>NUCLEOTIDE SEQUENCE [LARGE SCALE GENOMIC DNA]</scope>
    <source>
        <strain evidence="2 3">DSM 18116</strain>
    </source>
</reference>
<dbReference type="AlphaFoldDB" id="A0A4Q7MU54"/>
<gene>
    <name evidence="2" type="ORF">EV199_4336</name>
</gene>
<feature type="transmembrane region" description="Helical" evidence="1">
    <location>
        <begin position="12"/>
        <end position="41"/>
    </location>
</feature>
<organism evidence="2 3">
    <name type="scientific">Pseudobacter ginsenosidimutans</name>
    <dbReference type="NCBI Taxonomy" id="661488"/>
    <lineage>
        <taxon>Bacteria</taxon>
        <taxon>Pseudomonadati</taxon>
        <taxon>Bacteroidota</taxon>
        <taxon>Chitinophagia</taxon>
        <taxon>Chitinophagales</taxon>
        <taxon>Chitinophagaceae</taxon>
        <taxon>Pseudobacter</taxon>
    </lineage>
</organism>